<dbReference type="PANTHER" id="PTHR33217">
    <property type="entry name" value="TRANSPOSASE FOR INSERTION SEQUENCE ELEMENT IS1081"/>
    <property type="match status" value="1"/>
</dbReference>
<reference evidence="7" key="1">
    <citation type="submission" date="2021-04" db="EMBL/GenBank/DDBJ databases">
        <title>Genome sequence of Woronichinia naegeliana from Washington state freshwater lake bloom.</title>
        <authorList>
            <person name="Dreher T.W."/>
        </authorList>
    </citation>
    <scope>NUCLEOTIDE SEQUENCE</scope>
    <source>
        <strain evidence="7">WA131</strain>
    </source>
</reference>
<evidence type="ECO:0000256" key="2">
    <source>
        <dbReference type="ARBA" id="ARBA00010961"/>
    </source>
</evidence>
<dbReference type="AlphaFoldDB" id="A0A977KS63"/>
<dbReference type="GO" id="GO:0004803">
    <property type="term" value="F:transposase activity"/>
    <property type="evidence" value="ECO:0007669"/>
    <property type="project" value="UniProtKB-UniRule"/>
</dbReference>
<accession>A0A977KS63</accession>
<dbReference type="Pfam" id="PF00872">
    <property type="entry name" value="Transposase_mut"/>
    <property type="match status" value="1"/>
</dbReference>
<protein>
    <recommendedName>
        <fullName evidence="6">Mutator family transposase</fullName>
    </recommendedName>
</protein>
<evidence type="ECO:0000313" key="7">
    <source>
        <dbReference type="EMBL" id="UXE58679.1"/>
    </source>
</evidence>
<dbReference type="InterPro" id="IPR001207">
    <property type="entry name" value="Transposase_mutator"/>
</dbReference>
<dbReference type="EMBL" id="CP073041">
    <property type="protein sequence ID" value="UXE58679.1"/>
    <property type="molecule type" value="Genomic_DNA"/>
</dbReference>
<organism evidence="7">
    <name type="scientific">Woronichinia naegeliana WA131</name>
    <dbReference type="NCBI Taxonomy" id="2824559"/>
    <lineage>
        <taxon>Bacteria</taxon>
        <taxon>Bacillati</taxon>
        <taxon>Cyanobacteriota</taxon>
        <taxon>Cyanophyceae</taxon>
        <taxon>Synechococcales</taxon>
        <taxon>Coelosphaeriaceae</taxon>
        <taxon>Woronichinia</taxon>
    </lineage>
</organism>
<evidence type="ECO:0000256" key="1">
    <source>
        <dbReference type="ARBA" id="ARBA00002190"/>
    </source>
</evidence>
<dbReference type="GO" id="GO:0003677">
    <property type="term" value="F:DNA binding"/>
    <property type="evidence" value="ECO:0007669"/>
    <property type="project" value="UniProtKB-UniRule"/>
</dbReference>
<keyword evidence="5 6" id="KW-0233">DNA recombination</keyword>
<evidence type="ECO:0000256" key="4">
    <source>
        <dbReference type="ARBA" id="ARBA00023125"/>
    </source>
</evidence>
<dbReference type="Proteomes" id="UP001065613">
    <property type="component" value="Chromosome"/>
</dbReference>
<keyword evidence="6" id="KW-0814">Transposable element</keyword>
<evidence type="ECO:0000256" key="3">
    <source>
        <dbReference type="ARBA" id="ARBA00022578"/>
    </source>
</evidence>
<proteinExistence type="inferred from homology"/>
<evidence type="ECO:0000256" key="6">
    <source>
        <dbReference type="RuleBase" id="RU365089"/>
    </source>
</evidence>
<comment type="function">
    <text evidence="1 6">Required for the transposition of the insertion element.</text>
</comment>
<evidence type="ECO:0000256" key="5">
    <source>
        <dbReference type="ARBA" id="ARBA00023172"/>
    </source>
</evidence>
<keyword evidence="3 6" id="KW-0815">Transposition</keyword>
<gene>
    <name evidence="7" type="ORF">KA717_21890</name>
</gene>
<dbReference type="KEGG" id="wna:KA717_21890"/>
<name>A0A977KS63_9CYAN</name>
<keyword evidence="4 6" id="KW-0238">DNA-binding</keyword>
<dbReference type="GO" id="GO:0006313">
    <property type="term" value="P:DNA transposition"/>
    <property type="evidence" value="ECO:0007669"/>
    <property type="project" value="UniProtKB-UniRule"/>
</dbReference>
<comment type="similarity">
    <text evidence="2 6">Belongs to the transposase mutator family.</text>
</comment>
<sequence length="160" mass="18664">MTEFLKGKEKKPYRSGYYLRGVNTQYGQISDLAVPKLREGNKEREWQILERYQRSLGNLLDWMCVLYVMGLSLRDLQEALYLILGKVLSVSAVNQITLNVQKQIESRRQVPLTRIPKMILVDGVWVEIQYTIDGEFKVQSSKFYHGCGYTFCHLSRSCCR</sequence>
<dbReference type="PANTHER" id="PTHR33217:SF7">
    <property type="entry name" value="TRANSPOSASE FOR INSERTION SEQUENCE ELEMENT IS1081"/>
    <property type="match status" value="1"/>
</dbReference>